<name>A0A0B2UL24_9MICR</name>
<gene>
    <name evidence="1" type="ORF">M896_030540</name>
</gene>
<dbReference type="AlphaFoldDB" id="A0A0B2UL24"/>
<protein>
    <recommendedName>
        <fullName evidence="3">Metallothionein</fullName>
    </recommendedName>
</protein>
<proteinExistence type="predicted"/>
<reference evidence="1 2" key="1">
    <citation type="journal article" date="2014" name="MBio">
        <title>The Ordospora colligata genome; evolution of extreme reduction in microsporidia and host-to-parasite horizontal gene transfer.</title>
        <authorList>
            <person name="Pombert J.-F."/>
            <person name="Haag K.L."/>
            <person name="Beidas S."/>
            <person name="Ebert D."/>
            <person name="Keeling P.J."/>
        </authorList>
    </citation>
    <scope>NUCLEOTIDE SEQUENCE [LARGE SCALE GENOMIC DNA]</scope>
    <source>
        <strain evidence="1 2">OC4</strain>
    </source>
</reference>
<dbReference type="RefSeq" id="XP_014564110.1">
    <property type="nucleotide sequence ID" value="XM_014708624.1"/>
</dbReference>
<dbReference type="Proteomes" id="UP000031056">
    <property type="component" value="Unassembled WGS sequence"/>
</dbReference>
<evidence type="ECO:0008006" key="3">
    <source>
        <dbReference type="Google" id="ProtNLM"/>
    </source>
</evidence>
<organism evidence="1 2">
    <name type="scientific">Ordospora colligata OC4</name>
    <dbReference type="NCBI Taxonomy" id="1354746"/>
    <lineage>
        <taxon>Eukaryota</taxon>
        <taxon>Fungi</taxon>
        <taxon>Fungi incertae sedis</taxon>
        <taxon>Microsporidia</taxon>
        <taxon>Ordosporidae</taxon>
        <taxon>Ordospora</taxon>
    </lineage>
</organism>
<dbReference type="HOGENOM" id="CLU_2904775_0_0_1"/>
<dbReference type="EMBL" id="JOKQ01000003">
    <property type="protein sequence ID" value="KHN70068.1"/>
    <property type="molecule type" value="Genomic_DNA"/>
</dbReference>
<sequence length="62" mass="6785">MQNMSEGTGRACRNNECVDTSCRCPPCSKEYAIKCECSKSDLQGPSLCLRNGSNGCCLCHYK</sequence>
<dbReference type="InParanoid" id="A0A0B2UL24"/>
<dbReference type="GeneID" id="26261338"/>
<evidence type="ECO:0000313" key="2">
    <source>
        <dbReference type="Proteomes" id="UP000031056"/>
    </source>
</evidence>
<dbReference type="VEuPathDB" id="MicrosporidiaDB:M896_030540"/>
<evidence type="ECO:0000313" key="1">
    <source>
        <dbReference type="EMBL" id="KHN70068.1"/>
    </source>
</evidence>
<comment type="caution">
    <text evidence="1">The sequence shown here is derived from an EMBL/GenBank/DDBJ whole genome shotgun (WGS) entry which is preliminary data.</text>
</comment>
<keyword evidence="2" id="KW-1185">Reference proteome</keyword>
<accession>A0A0B2UL24</accession>